<dbReference type="WBParaSite" id="SRAE_X000171300.1">
    <property type="protein sequence ID" value="SRAE_X000171300.1"/>
    <property type="gene ID" value="WBGene00267288"/>
</dbReference>
<dbReference type="RefSeq" id="XP_024499181.1">
    <property type="nucleotide sequence ID" value="XM_024652074.1"/>
</dbReference>
<proteinExistence type="inferred from homology"/>
<dbReference type="PANTHER" id="PTHR13295:SF4">
    <property type="entry name" value="GLUTAMATE--CYSTEINE LIGASE REGULATORY SUBUNIT"/>
    <property type="match status" value="1"/>
</dbReference>
<evidence type="ECO:0000256" key="4">
    <source>
        <dbReference type="ARBA" id="ARBA00022684"/>
    </source>
</evidence>
<comment type="similarity">
    <text evidence="2">Belongs to the aldo/keto reductase family. Glutamate--cysteine ligase light chain subfamily.</text>
</comment>
<dbReference type="GO" id="GO:0035226">
    <property type="term" value="F:glutamate-cysteine ligase catalytic subunit binding"/>
    <property type="evidence" value="ECO:0007669"/>
    <property type="project" value="InterPro"/>
</dbReference>
<dbReference type="EMBL" id="LN609396">
    <property type="protein sequence ID" value="CEF59971.1"/>
    <property type="molecule type" value="Genomic_DNA"/>
</dbReference>
<gene>
    <name evidence="10 12 13" type="ORF">SRAE_X000171300</name>
</gene>
<reference evidence="10" key="1">
    <citation type="submission" date="2014-09" db="EMBL/GenBank/DDBJ databases">
        <authorList>
            <person name="Aslett A.Martin."/>
        </authorList>
    </citation>
    <scope>NUCLEOTIDE SEQUENCE</scope>
    <source>
        <strain evidence="10">ED321 Heterogonic</strain>
    </source>
</reference>
<sequence>MLSPTILQKLQPMNKFYIHTGNLNQLGDLKFKRFKNSAEEFKACLEYLQLPENAGVDEHGVLLLNSKTLSEEPFERDDLKITLKVFLNDFDFSQIEKAIDGTLIELKTDNIEQLIVSFPPFVCEDDVTEEEEDKMFLKKVISIWRDLENFVSTSKVTNLGVADFNVNQLKQLFDEATIKPCVNHFNIDSCCVVPPELHKYAGDNDIQLLTHNDPSPFPVAEAFKQICELKCTSPQCCNTFKPTWAARYTTWVRRRSLMAAKGYIVEFSAI</sequence>
<evidence type="ECO:0000313" key="12">
    <source>
        <dbReference type="WBParaSite" id="SRAE_X000171300.1"/>
    </source>
</evidence>
<reference evidence="11" key="2">
    <citation type="submission" date="2014-09" db="EMBL/GenBank/DDBJ databases">
        <authorList>
            <person name="Martin A.A."/>
        </authorList>
    </citation>
    <scope>NUCLEOTIDE SEQUENCE</scope>
    <source>
        <strain evidence="11">ED321</strain>
    </source>
</reference>
<dbReference type="OrthoDB" id="5596051at2759"/>
<comment type="subunit">
    <text evidence="3">Heterodimer of a catalytic heavy chain and a regulatory light chain.</text>
</comment>
<dbReference type="GO" id="GO:0030234">
    <property type="term" value="F:enzyme regulator activity"/>
    <property type="evidence" value="ECO:0007669"/>
    <property type="project" value="TreeGrafter"/>
</dbReference>
<dbReference type="InterPro" id="IPR032963">
    <property type="entry name" value="Gclm"/>
</dbReference>
<evidence type="ECO:0000313" key="11">
    <source>
        <dbReference type="Proteomes" id="UP000035682"/>
    </source>
</evidence>
<evidence type="ECO:0000256" key="7">
    <source>
        <dbReference type="ARBA" id="ARBA00031732"/>
    </source>
</evidence>
<dbReference type="UniPathway" id="UPA00142">
    <property type="reaction ID" value="UER00209"/>
</dbReference>
<accession>A0A090KVS0</accession>
<dbReference type="GO" id="GO:0017109">
    <property type="term" value="C:glutamate-cysteine ligase complex"/>
    <property type="evidence" value="ECO:0007669"/>
    <property type="project" value="TreeGrafter"/>
</dbReference>
<evidence type="ECO:0000256" key="3">
    <source>
        <dbReference type="ARBA" id="ARBA00011532"/>
    </source>
</evidence>
<evidence type="ECO:0000259" key="9">
    <source>
        <dbReference type="Pfam" id="PF00248"/>
    </source>
</evidence>
<dbReference type="Gene3D" id="3.20.20.100">
    <property type="entry name" value="NADP-dependent oxidoreductase domain"/>
    <property type="match status" value="1"/>
</dbReference>
<feature type="domain" description="NADP-dependent oxidoreductase" evidence="9">
    <location>
        <begin position="69"/>
        <end position="210"/>
    </location>
</feature>
<dbReference type="Proteomes" id="UP000035682">
    <property type="component" value="Unplaced"/>
</dbReference>
<dbReference type="WormBase" id="SRAE_X000171300">
    <property type="protein sequence ID" value="SRP11036"/>
    <property type="gene ID" value="WBGene00267288"/>
</dbReference>
<dbReference type="OMA" id="MISCEVP"/>
<dbReference type="GO" id="GO:0016874">
    <property type="term" value="F:ligase activity"/>
    <property type="evidence" value="ECO:0007669"/>
    <property type="project" value="UniProtKB-KW"/>
</dbReference>
<dbReference type="InterPro" id="IPR023210">
    <property type="entry name" value="NADP_OxRdtase_dom"/>
</dbReference>
<evidence type="ECO:0000256" key="6">
    <source>
        <dbReference type="ARBA" id="ARBA00031154"/>
    </source>
</evidence>
<evidence type="ECO:0000313" key="13">
    <source>
        <dbReference type="WormBase" id="SRAE_X000171300"/>
    </source>
</evidence>
<dbReference type="InterPro" id="IPR036812">
    <property type="entry name" value="NAD(P)_OxRdtase_dom_sf"/>
</dbReference>
<dbReference type="SUPFAM" id="SSF51430">
    <property type="entry name" value="NAD(P)-linked oxidoreductase"/>
    <property type="match status" value="1"/>
</dbReference>
<dbReference type="GeneID" id="36384782"/>
<evidence type="ECO:0000256" key="5">
    <source>
        <dbReference type="ARBA" id="ARBA00030406"/>
    </source>
</evidence>
<name>A0A090KVS0_STRRB</name>
<dbReference type="AlphaFoldDB" id="A0A090KVS0"/>
<protein>
    <recommendedName>
        <fullName evidence="7">GCS light chain</fullName>
    </recommendedName>
    <alternativeName>
        <fullName evidence="5">Gamma-ECS regulatory subunit</fullName>
    </alternativeName>
    <alternativeName>
        <fullName evidence="8">Gamma-glutamylcysteine synthetase regulatory subunit</fullName>
    </alternativeName>
    <alternativeName>
        <fullName evidence="6">Glutamate--cysteine ligase modifier subunit</fullName>
    </alternativeName>
</protein>
<reference evidence="12" key="3">
    <citation type="submission" date="2020-12" db="UniProtKB">
        <authorList>
            <consortium name="WormBaseParasite"/>
        </authorList>
    </citation>
    <scope>IDENTIFICATION</scope>
</reference>
<keyword evidence="4" id="KW-0317">Glutathione biosynthesis</keyword>
<evidence type="ECO:0000256" key="8">
    <source>
        <dbReference type="ARBA" id="ARBA00032926"/>
    </source>
</evidence>
<evidence type="ECO:0000313" key="10">
    <source>
        <dbReference type="EMBL" id="CEF59971.1"/>
    </source>
</evidence>
<keyword evidence="11" id="KW-1185">Reference proteome</keyword>
<keyword evidence="10" id="KW-0436">Ligase</keyword>
<dbReference type="GO" id="GO:0006750">
    <property type="term" value="P:glutathione biosynthetic process"/>
    <property type="evidence" value="ECO:0007669"/>
    <property type="project" value="UniProtKB-UniPathway"/>
</dbReference>
<dbReference type="Pfam" id="PF00248">
    <property type="entry name" value="Aldo_ket_red"/>
    <property type="match status" value="1"/>
</dbReference>
<dbReference type="CTD" id="36384782"/>
<evidence type="ECO:0000256" key="1">
    <source>
        <dbReference type="ARBA" id="ARBA00005006"/>
    </source>
</evidence>
<organism evidence="10">
    <name type="scientific">Strongyloides ratti</name>
    <name type="common">Parasitic roundworm</name>
    <dbReference type="NCBI Taxonomy" id="34506"/>
    <lineage>
        <taxon>Eukaryota</taxon>
        <taxon>Metazoa</taxon>
        <taxon>Ecdysozoa</taxon>
        <taxon>Nematoda</taxon>
        <taxon>Chromadorea</taxon>
        <taxon>Rhabditida</taxon>
        <taxon>Tylenchina</taxon>
        <taxon>Panagrolaimomorpha</taxon>
        <taxon>Strongyloidoidea</taxon>
        <taxon>Strongyloididae</taxon>
        <taxon>Strongyloides</taxon>
    </lineage>
</organism>
<evidence type="ECO:0000256" key="2">
    <source>
        <dbReference type="ARBA" id="ARBA00008612"/>
    </source>
</evidence>
<comment type="pathway">
    <text evidence="1">Sulfur metabolism; glutathione biosynthesis; glutathione from L-cysteine and L-glutamate: step 1/2.</text>
</comment>
<dbReference type="PANTHER" id="PTHR13295">
    <property type="entry name" value="GLUTAMATE CYSTEINE LIGASE REGULATORY SUBUNIT"/>
    <property type="match status" value="1"/>
</dbReference>